<name>A0ABN3DRT3_9MICO</name>
<protein>
    <recommendedName>
        <fullName evidence="3">DNA-directed RNA polymerase subunit beta</fullName>
    </recommendedName>
</protein>
<accession>A0ABN3DRT3</accession>
<evidence type="ECO:0000313" key="1">
    <source>
        <dbReference type="EMBL" id="GAA2240236.1"/>
    </source>
</evidence>
<evidence type="ECO:0008006" key="3">
    <source>
        <dbReference type="Google" id="ProtNLM"/>
    </source>
</evidence>
<proteinExistence type="predicted"/>
<sequence length="227" mass="24783">MPRPAAVFHSLFDDRMDGMASDFHKPALFEGSQFEGFQGGDDPATINRVAHETATALLSRVRSDPHPEVIGRLLTFTDDHGIDAIAELWARASAHSLPGSLWRIYLLRVLIRQDPQNAGYVFERGAEAIPSIDPVIAGAETPTGPKEITELADRILRGLFEGDFAVALERAAAFCHIMAHGCATLADDAEFGSPEQATVLTTRALRFETIGDELHQSAALWRHDALD</sequence>
<evidence type="ECO:0000313" key="2">
    <source>
        <dbReference type="Proteomes" id="UP001500929"/>
    </source>
</evidence>
<comment type="caution">
    <text evidence="1">The sequence shown here is derived from an EMBL/GenBank/DDBJ whole genome shotgun (WGS) entry which is preliminary data.</text>
</comment>
<reference evidence="1 2" key="1">
    <citation type="journal article" date="2019" name="Int. J. Syst. Evol. Microbiol.">
        <title>The Global Catalogue of Microorganisms (GCM) 10K type strain sequencing project: providing services to taxonomists for standard genome sequencing and annotation.</title>
        <authorList>
            <consortium name="The Broad Institute Genomics Platform"/>
            <consortium name="The Broad Institute Genome Sequencing Center for Infectious Disease"/>
            <person name="Wu L."/>
            <person name="Ma J."/>
        </authorList>
    </citation>
    <scope>NUCLEOTIDE SEQUENCE [LARGE SCALE GENOMIC DNA]</scope>
    <source>
        <strain evidence="1 2">JCM 16117</strain>
    </source>
</reference>
<organism evidence="1 2">
    <name type="scientific">Herbiconiux moechotypicola</name>
    <dbReference type="NCBI Taxonomy" id="637393"/>
    <lineage>
        <taxon>Bacteria</taxon>
        <taxon>Bacillati</taxon>
        <taxon>Actinomycetota</taxon>
        <taxon>Actinomycetes</taxon>
        <taxon>Micrococcales</taxon>
        <taxon>Microbacteriaceae</taxon>
        <taxon>Herbiconiux</taxon>
    </lineage>
</organism>
<dbReference type="EMBL" id="BAAAQY010000008">
    <property type="protein sequence ID" value="GAA2240236.1"/>
    <property type="molecule type" value="Genomic_DNA"/>
</dbReference>
<dbReference type="Proteomes" id="UP001500929">
    <property type="component" value="Unassembled WGS sequence"/>
</dbReference>
<gene>
    <name evidence="1" type="ORF">GCM10009851_27050</name>
</gene>
<keyword evidence="2" id="KW-1185">Reference proteome</keyword>